<dbReference type="InterPro" id="IPR004013">
    <property type="entry name" value="PHP_dom"/>
</dbReference>
<organism evidence="2 3">
    <name type="scientific">Hathewaya limosa</name>
    <name type="common">Clostridium limosum</name>
    <dbReference type="NCBI Taxonomy" id="1536"/>
    <lineage>
        <taxon>Bacteria</taxon>
        <taxon>Bacillati</taxon>
        <taxon>Bacillota</taxon>
        <taxon>Clostridia</taxon>
        <taxon>Eubacteriales</taxon>
        <taxon>Clostridiaceae</taxon>
        <taxon>Hathewaya</taxon>
    </lineage>
</organism>
<dbReference type="PANTHER" id="PTHR42924:SF3">
    <property type="entry name" value="POLYMERASE_HISTIDINOL PHOSPHATASE N-TERMINAL DOMAIN-CONTAINING PROTEIN"/>
    <property type="match status" value="1"/>
</dbReference>
<dbReference type="SUPFAM" id="SSF89550">
    <property type="entry name" value="PHP domain-like"/>
    <property type="match status" value="1"/>
</dbReference>
<accession>A0ABU0JQ13</accession>
<dbReference type="InterPro" id="IPR003141">
    <property type="entry name" value="Pol/His_phosphatase_N"/>
</dbReference>
<keyword evidence="3" id="KW-1185">Reference proteome</keyword>
<dbReference type="InterPro" id="IPR052018">
    <property type="entry name" value="PHP_domain"/>
</dbReference>
<dbReference type="SMART" id="SM00481">
    <property type="entry name" value="POLIIIAc"/>
    <property type="match status" value="1"/>
</dbReference>
<dbReference type="EMBL" id="JAUSWN010000006">
    <property type="protein sequence ID" value="MDQ0479182.1"/>
    <property type="molecule type" value="Genomic_DNA"/>
</dbReference>
<name>A0ABU0JQ13_HATLI</name>
<dbReference type="Gene3D" id="3.20.20.140">
    <property type="entry name" value="Metal-dependent hydrolases"/>
    <property type="match status" value="1"/>
</dbReference>
<dbReference type="CDD" id="cd07438">
    <property type="entry name" value="PHP_HisPPase_AMP"/>
    <property type="match status" value="1"/>
</dbReference>
<comment type="caution">
    <text evidence="2">The sequence shown here is derived from an EMBL/GenBank/DDBJ whole genome shotgun (WGS) entry which is preliminary data.</text>
</comment>
<sequence length="275" mass="30964">MLRADLHTHTIASDGVLTINDLLLKAKQKNLDIVAITDHDSIGSLDEALKLSKTLNIKVIPGIELTTLYNNENIHLLGYFKDSSFKDKTFQDFLLNTKLKRLERGKDILKKLKEYFNIDINEEKLLKKNKGIIARPHIAHAILEAGYCNDFCKIFDTFLSKTSPAYVPNNCPSLLEGINILKSVNALSVIAHPTLIKKNNIKDLMDLQFDGMECLYPLNKEGDFEKFSQLCKKYNKISTAGSDFHGIPGDYNHGDLGQCFLGGNSLEKFLQMLSK</sequence>
<dbReference type="Proteomes" id="UP001224418">
    <property type="component" value="Unassembled WGS sequence"/>
</dbReference>
<dbReference type="Gene3D" id="1.10.150.650">
    <property type="match status" value="1"/>
</dbReference>
<feature type="domain" description="Polymerase/histidinol phosphatase N-terminal" evidence="1">
    <location>
        <begin position="4"/>
        <end position="69"/>
    </location>
</feature>
<dbReference type="RefSeq" id="WP_307355283.1">
    <property type="nucleotide sequence ID" value="NZ_BAAACJ010000012.1"/>
</dbReference>
<evidence type="ECO:0000313" key="2">
    <source>
        <dbReference type="EMBL" id="MDQ0479182.1"/>
    </source>
</evidence>
<reference evidence="2 3" key="1">
    <citation type="submission" date="2023-07" db="EMBL/GenBank/DDBJ databases">
        <title>Genomic Encyclopedia of Type Strains, Phase IV (KMG-IV): sequencing the most valuable type-strain genomes for metagenomic binning, comparative biology and taxonomic classification.</title>
        <authorList>
            <person name="Goeker M."/>
        </authorList>
    </citation>
    <scope>NUCLEOTIDE SEQUENCE [LARGE SCALE GENOMIC DNA]</scope>
    <source>
        <strain evidence="2 3">DSM 1400</strain>
    </source>
</reference>
<protein>
    <submittedName>
        <fullName evidence="2">Metal-dependent phosphoesterase TrpH</fullName>
    </submittedName>
</protein>
<dbReference type="Pfam" id="PF02811">
    <property type="entry name" value="PHP"/>
    <property type="match status" value="1"/>
</dbReference>
<evidence type="ECO:0000259" key="1">
    <source>
        <dbReference type="SMART" id="SM00481"/>
    </source>
</evidence>
<proteinExistence type="predicted"/>
<dbReference type="PANTHER" id="PTHR42924">
    <property type="entry name" value="EXONUCLEASE"/>
    <property type="match status" value="1"/>
</dbReference>
<evidence type="ECO:0000313" key="3">
    <source>
        <dbReference type="Proteomes" id="UP001224418"/>
    </source>
</evidence>
<gene>
    <name evidence="2" type="ORF">QOZ93_000922</name>
</gene>
<dbReference type="InterPro" id="IPR016195">
    <property type="entry name" value="Pol/histidinol_Pase-like"/>
</dbReference>